<sequence length="128" mass="14209">MAKVSQDVSSSRSKSRKAYFTAPSHVRRVLLSAPLSAALRKEYGVRSLPIRKEDEVKVVRGSYKDREGKVGQVYRLKFAIQVEKVTKEKSSGSSVPINIHPSNVVITKLKLDDDRKALIAKKAGVKSE</sequence>
<keyword evidence="2" id="KW-1185">Reference proteome</keyword>
<accession>A0ACB6V593</accession>
<reference evidence="1 2" key="1">
    <citation type="journal article" date="2020" name="Front. Microbiol.">
        <title>Phenotypic and Genetic Characterization of the Cheese Ripening Yeast Geotrichum candidum.</title>
        <authorList>
            <person name="Perkins V."/>
            <person name="Vignola S."/>
            <person name="Lessard M.H."/>
            <person name="Plante P.L."/>
            <person name="Corbeil J."/>
            <person name="Dugat-Bony E."/>
            <person name="Frenette M."/>
            <person name="Labrie S."/>
        </authorList>
    </citation>
    <scope>NUCLEOTIDE SEQUENCE [LARGE SCALE GENOMIC DNA]</scope>
    <source>
        <strain evidence="1 2">LMA-1147</strain>
    </source>
</reference>
<dbReference type="Proteomes" id="UP000744676">
    <property type="component" value="Unassembled WGS sequence"/>
</dbReference>
<proteinExistence type="predicted"/>
<organism evidence="1 2">
    <name type="scientific">Geotrichum galactomycetum</name>
    <dbReference type="NCBI Taxonomy" id="27317"/>
    <lineage>
        <taxon>Eukaryota</taxon>
        <taxon>Fungi</taxon>
        <taxon>Dikarya</taxon>
        <taxon>Ascomycota</taxon>
        <taxon>Saccharomycotina</taxon>
        <taxon>Dipodascomycetes</taxon>
        <taxon>Dipodascales</taxon>
        <taxon>Dipodascaceae</taxon>
        <taxon>Geotrichum</taxon>
    </lineage>
</organism>
<dbReference type="EMBL" id="QVQA01000047">
    <property type="protein sequence ID" value="KAF5098433.1"/>
    <property type="molecule type" value="Genomic_DNA"/>
</dbReference>
<evidence type="ECO:0000313" key="2">
    <source>
        <dbReference type="Proteomes" id="UP000744676"/>
    </source>
</evidence>
<protein>
    <submittedName>
        <fullName evidence="1">Uncharacterized protein</fullName>
    </submittedName>
</protein>
<name>A0ACB6V593_9ASCO</name>
<comment type="caution">
    <text evidence="1">The sequence shown here is derived from an EMBL/GenBank/DDBJ whole genome shotgun (WGS) entry which is preliminary data.</text>
</comment>
<gene>
    <name evidence="1" type="ORF">D0Z00_002046</name>
</gene>
<evidence type="ECO:0000313" key="1">
    <source>
        <dbReference type="EMBL" id="KAF5098433.1"/>
    </source>
</evidence>